<dbReference type="InterPro" id="IPR036188">
    <property type="entry name" value="FAD/NAD-bd_sf"/>
</dbReference>
<gene>
    <name evidence="8" type="ORF">E4O86_00590</name>
</gene>
<feature type="domain" description="Glucose-methanol-choline oxidoreductase N-terminal" evidence="7">
    <location>
        <begin position="80"/>
        <end position="103"/>
    </location>
</feature>
<dbReference type="RefSeq" id="WP_161138568.1">
    <property type="nucleotide sequence ID" value="NZ_SPKJ01000001.1"/>
</dbReference>
<dbReference type="InterPro" id="IPR007867">
    <property type="entry name" value="GMC_OxRtase_C"/>
</dbReference>
<keyword evidence="9" id="KW-1185">Reference proteome</keyword>
<evidence type="ECO:0000256" key="6">
    <source>
        <dbReference type="RuleBase" id="RU003968"/>
    </source>
</evidence>
<dbReference type="EMBL" id="SPKJ01000001">
    <property type="protein sequence ID" value="MYZ46223.1"/>
    <property type="molecule type" value="Genomic_DNA"/>
</dbReference>
<proteinExistence type="inferred from homology"/>
<dbReference type="Pfam" id="PF00732">
    <property type="entry name" value="GMC_oxred_N"/>
    <property type="match status" value="1"/>
</dbReference>
<dbReference type="GO" id="GO:0050660">
    <property type="term" value="F:flavin adenine dinucleotide binding"/>
    <property type="evidence" value="ECO:0007669"/>
    <property type="project" value="InterPro"/>
</dbReference>
<accession>A0A964T0M3</accession>
<evidence type="ECO:0000256" key="5">
    <source>
        <dbReference type="PIRSR" id="PIRSR000137-2"/>
    </source>
</evidence>
<dbReference type="SUPFAM" id="SSF54373">
    <property type="entry name" value="FAD-linked reductases, C-terminal domain"/>
    <property type="match status" value="1"/>
</dbReference>
<dbReference type="PIRSF" id="PIRSF000137">
    <property type="entry name" value="Alcohol_oxidase"/>
    <property type="match status" value="1"/>
</dbReference>
<keyword evidence="4 5" id="KW-0274">FAD</keyword>
<evidence type="ECO:0000259" key="7">
    <source>
        <dbReference type="PROSITE" id="PS00623"/>
    </source>
</evidence>
<keyword evidence="3 6" id="KW-0285">Flavoprotein</keyword>
<dbReference type="PANTHER" id="PTHR11552:SF147">
    <property type="entry name" value="CHOLINE DEHYDROGENASE, MITOCHONDRIAL"/>
    <property type="match status" value="1"/>
</dbReference>
<dbReference type="Gene3D" id="3.30.560.10">
    <property type="entry name" value="Glucose Oxidase, domain 3"/>
    <property type="match status" value="1"/>
</dbReference>
<dbReference type="GO" id="GO:0016614">
    <property type="term" value="F:oxidoreductase activity, acting on CH-OH group of donors"/>
    <property type="evidence" value="ECO:0007669"/>
    <property type="project" value="InterPro"/>
</dbReference>
<evidence type="ECO:0000313" key="8">
    <source>
        <dbReference type="EMBL" id="MYZ46223.1"/>
    </source>
</evidence>
<comment type="similarity">
    <text evidence="2 6">Belongs to the GMC oxidoreductase family.</text>
</comment>
<dbReference type="PANTHER" id="PTHR11552">
    <property type="entry name" value="GLUCOSE-METHANOL-CHOLINE GMC OXIDOREDUCTASE"/>
    <property type="match status" value="1"/>
</dbReference>
<sequence length="537" mass="58408">MREFDYVVIGAGSAGCVVAARLSENPGDKVAVIEAGRRNDSIFVRWPAGFAKLQNERHRYEWMTEPQTAADGRRVPMAQGKMVGGGSAVNGMVYIRGNPRDYDAWRDAGNSEWGWEKVLPFFRASEDNARLADGFHGTGGPLGVADQISPNPLSRMFVRAAQEAGLRFNPDFNGESQSGAGLYQVTQRNGERCSAAHAYLYPALGRRSNLTLITESPVRRILFEEKRAVGVEIVGSEGVREIRARKEVVVSAGAINSAKLLMLSGVGDAGQLGRHGIATVHHLPGVGRNLHDHVDAYVCVRINRPLSYTGHDKGLMAAIHGLQYLMFRNGPATSNACEGGAFYSSEGDDSWPDIQLHFMPVALDSHQQINGHAVTVLCSYLRPKSRGRVTLASADMRAAPLIDPNFFSHPDDIHHNVRAIELGRRIMKAPTFRALHAGEVYPGPEATTPDAIARYVKERAKTDYHPVGTCRMGADEMAVVDQSLRVHGLERLRVIDCSVMPSIVSGNTNAPAIMIGERGAAALRHGDVNRLPEKAVA</sequence>
<evidence type="ECO:0000313" key="9">
    <source>
        <dbReference type="Proteomes" id="UP000773614"/>
    </source>
</evidence>
<dbReference type="InterPro" id="IPR000172">
    <property type="entry name" value="GMC_OxRdtase_N"/>
</dbReference>
<dbReference type="SUPFAM" id="SSF51905">
    <property type="entry name" value="FAD/NAD(P)-binding domain"/>
    <property type="match status" value="1"/>
</dbReference>
<dbReference type="PROSITE" id="PS51257">
    <property type="entry name" value="PROKAR_LIPOPROTEIN"/>
    <property type="match status" value="1"/>
</dbReference>
<evidence type="ECO:0000256" key="4">
    <source>
        <dbReference type="ARBA" id="ARBA00022827"/>
    </source>
</evidence>
<dbReference type="Gene3D" id="3.50.50.60">
    <property type="entry name" value="FAD/NAD(P)-binding domain"/>
    <property type="match status" value="1"/>
</dbReference>
<dbReference type="Proteomes" id="UP000773614">
    <property type="component" value="Unassembled WGS sequence"/>
</dbReference>
<name>A0A964T0M3_9HYPH</name>
<organism evidence="8 9">
    <name type="scientific">Propylenella binzhouense</name>
    <dbReference type="NCBI Taxonomy" id="2555902"/>
    <lineage>
        <taxon>Bacteria</taxon>
        <taxon>Pseudomonadati</taxon>
        <taxon>Pseudomonadota</taxon>
        <taxon>Alphaproteobacteria</taxon>
        <taxon>Hyphomicrobiales</taxon>
        <taxon>Propylenellaceae</taxon>
        <taxon>Propylenella</taxon>
    </lineage>
</organism>
<dbReference type="OrthoDB" id="9785276at2"/>
<comment type="caution">
    <text evidence="8">The sequence shown here is derived from an EMBL/GenBank/DDBJ whole genome shotgun (WGS) entry which is preliminary data.</text>
</comment>
<evidence type="ECO:0000256" key="1">
    <source>
        <dbReference type="ARBA" id="ARBA00001974"/>
    </source>
</evidence>
<dbReference type="Pfam" id="PF05199">
    <property type="entry name" value="GMC_oxred_C"/>
    <property type="match status" value="1"/>
</dbReference>
<dbReference type="InterPro" id="IPR012132">
    <property type="entry name" value="GMC_OxRdtase"/>
</dbReference>
<reference evidence="8" key="1">
    <citation type="submission" date="2019-03" db="EMBL/GenBank/DDBJ databases">
        <title>Afifella sp. nov., isolated from activated sludge.</title>
        <authorList>
            <person name="Li Q."/>
            <person name="Liu Y."/>
        </authorList>
    </citation>
    <scope>NUCLEOTIDE SEQUENCE</scope>
    <source>
        <strain evidence="8">L72</strain>
    </source>
</reference>
<comment type="cofactor">
    <cofactor evidence="1 5">
        <name>FAD</name>
        <dbReference type="ChEBI" id="CHEBI:57692"/>
    </cofactor>
</comment>
<evidence type="ECO:0000256" key="3">
    <source>
        <dbReference type="ARBA" id="ARBA00022630"/>
    </source>
</evidence>
<feature type="binding site" evidence="5">
    <location>
        <position position="218"/>
    </location>
    <ligand>
        <name>FAD</name>
        <dbReference type="ChEBI" id="CHEBI:57692"/>
    </ligand>
</feature>
<dbReference type="PROSITE" id="PS00623">
    <property type="entry name" value="GMC_OXRED_1"/>
    <property type="match status" value="1"/>
</dbReference>
<protein>
    <recommendedName>
        <fullName evidence="7">Glucose-methanol-choline oxidoreductase N-terminal domain-containing protein</fullName>
    </recommendedName>
</protein>
<evidence type="ECO:0000256" key="2">
    <source>
        <dbReference type="ARBA" id="ARBA00010790"/>
    </source>
</evidence>
<dbReference type="AlphaFoldDB" id="A0A964T0M3"/>
<feature type="binding site" evidence="5">
    <location>
        <begin position="90"/>
        <end position="93"/>
    </location>
    <ligand>
        <name>FAD</name>
        <dbReference type="ChEBI" id="CHEBI:57692"/>
    </ligand>
</feature>